<evidence type="ECO:0000256" key="2">
    <source>
        <dbReference type="RuleBase" id="RU000461"/>
    </source>
</evidence>
<organism evidence="3 4">
    <name type="scientific">Saccoglossus kowalevskii</name>
    <name type="common">Acorn worm</name>
    <dbReference type="NCBI Taxonomy" id="10224"/>
    <lineage>
        <taxon>Eukaryota</taxon>
        <taxon>Metazoa</taxon>
        <taxon>Hemichordata</taxon>
        <taxon>Enteropneusta</taxon>
        <taxon>Harrimaniidae</taxon>
        <taxon>Saccoglossus</taxon>
    </lineage>
</organism>
<dbReference type="RefSeq" id="XP_006813040.1">
    <property type="nucleotide sequence ID" value="XM_006812977.1"/>
</dbReference>
<keyword evidence="2" id="KW-0408">Iron</keyword>
<keyword evidence="2" id="KW-0503">Monooxygenase</keyword>
<dbReference type="PROSITE" id="PS00086">
    <property type="entry name" value="CYTOCHROME_P450"/>
    <property type="match status" value="1"/>
</dbReference>
<gene>
    <name evidence="4" type="primary">LOC100367808</name>
</gene>
<accession>A0ABM0LZ49</accession>
<dbReference type="Gene3D" id="1.10.630.10">
    <property type="entry name" value="Cytochrome P450"/>
    <property type="match status" value="2"/>
</dbReference>
<keyword evidence="2" id="KW-0349">Heme</keyword>
<name>A0ABM0LZ49_SACKO</name>
<dbReference type="GeneID" id="100367808"/>
<dbReference type="InterPro" id="IPR050196">
    <property type="entry name" value="Cytochrome_P450_Monoox"/>
</dbReference>
<dbReference type="Pfam" id="PF00067">
    <property type="entry name" value="p450"/>
    <property type="match status" value="2"/>
</dbReference>
<dbReference type="PANTHER" id="PTHR24291">
    <property type="entry name" value="CYTOCHROME P450 FAMILY 4"/>
    <property type="match status" value="1"/>
</dbReference>
<comment type="similarity">
    <text evidence="1 2">Belongs to the cytochrome P450 family.</text>
</comment>
<dbReference type="InterPro" id="IPR001128">
    <property type="entry name" value="Cyt_P450"/>
</dbReference>
<dbReference type="InterPro" id="IPR036396">
    <property type="entry name" value="Cyt_P450_sf"/>
</dbReference>
<evidence type="ECO:0000256" key="1">
    <source>
        <dbReference type="ARBA" id="ARBA00010617"/>
    </source>
</evidence>
<sequence>MSADNWKMLQASQLNDEIVNEIGVSSTVLLHTVVSNKAYGSYIKQDKWSDLKKSVGSRTCSIEVFEHAGLLTLDILLKCIFSQDSNCRTTSSQHPYVSSVHALTYLIAERVSCIPYHNDMVYNLSISGFKFRKALRSVHGYSARVIYERNQSLLQDGDVTLKRKNIDFLDILLTAKDEDGNGLFDQEIQDEVDTFMFEGHDTTLKNTEAALAKFYSRSKELSPASVLWLGPFAPVVLLNHPQTVKVILCATDPKDDLFYHMLKPWLGDGLLMSKGQKWFRNRLLVTPGFHFGILRPYVQIYNECVKTMLDKWSDLWKSVGSRTCSIEVFEHAGLLTLDILLKCIFSQDSNCQTTSSQHPYVSSVHALTYLIAERIRCIPYHNDMIYNLSISGYKFRKALRSVHGYSARVIQERKQALRQDGGVTLKRKYIDFLDILLTAKDEDDNGLSDKEIQDEVDTFMFEGHDTTASGLSWCMYYLATHPEHQRKCQEEVDNLLNERAMDEIEWDDLSHLPYTTLCIKESMRIRSPVPVIGRELTTPLTLPNGRVIPAGYNVIIPICLLHHNELIWENPTRFDPTRFLPENVKDRSPFAFTPFSAGPRNCIGQHFAMNEMKIVIARTLRRFDLSPVPDNPPQRVHTLVTRSSNGIHLHVQPRNMG</sequence>
<keyword evidence="3" id="KW-1185">Reference proteome</keyword>
<evidence type="ECO:0000313" key="3">
    <source>
        <dbReference type="Proteomes" id="UP000694865"/>
    </source>
</evidence>
<keyword evidence="2" id="KW-0479">Metal-binding</keyword>
<evidence type="ECO:0000313" key="4">
    <source>
        <dbReference type="RefSeq" id="XP_006813040.1"/>
    </source>
</evidence>
<dbReference type="PRINTS" id="PR00385">
    <property type="entry name" value="P450"/>
</dbReference>
<dbReference type="CDD" id="cd20659">
    <property type="entry name" value="CYP4B_4F-like"/>
    <property type="match status" value="1"/>
</dbReference>
<dbReference type="InterPro" id="IPR017972">
    <property type="entry name" value="Cyt_P450_CS"/>
</dbReference>
<dbReference type="InterPro" id="IPR002401">
    <property type="entry name" value="Cyt_P450_E_grp-I"/>
</dbReference>
<dbReference type="Proteomes" id="UP000694865">
    <property type="component" value="Unplaced"/>
</dbReference>
<proteinExistence type="inferred from homology"/>
<reference evidence="4" key="1">
    <citation type="submission" date="2025-08" db="UniProtKB">
        <authorList>
            <consortium name="RefSeq"/>
        </authorList>
    </citation>
    <scope>IDENTIFICATION</scope>
    <source>
        <tissue evidence="4">Testes</tissue>
    </source>
</reference>
<keyword evidence="2" id="KW-0560">Oxidoreductase</keyword>
<dbReference type="PRINTS" id="PR00463">
    <property type="entry name" value="EP450I"/>
</dbReference>
<dbReference type="SUPFAM" id="SSF48264">
    <property type="entry name" value="Cytochrome P450"/>
    <property type="match status" value="2"/>
</dbReference>
<dbReference type="PANTHER" id="PTHR24291:SF201">
    <property type="entry name" value="CYTOCHROME P450, FAMILY 4, SUBFAMILY B, POLYPEPTIDE 7"/>
    <property type="match status" value="1"/>
</dbReference>
<protein>
    <submittedName>
        <fullName evidence="4">Leukotriene-B(4) omega-hydroxylase 1-like</fullName>
    </submittedName>
</protein>